<dbReference type="FunCoup" id="A0A5C7F045">
    <property type="interactions" value="371"/>
</dbReference>
<keyword evidence="2 4" id="KW-0560">Oxidoreductase</keyword>
<feature type="domain" description="D-isomer specific 2-hydroxyacid dehydrogenase NAD-binding" evidence="6">
    <location>
        <begin position="110"/>
        <end position="287"/>
    </location>
</feature>
<evidence type="ECO:0000256" key="2">
    <source>
        <dbReference type="ARBA" id="ARBA00023002"/>
    </source>
</evidence>
<keyword evidence="8" id="KW-1185">Reference proteome</keyword>
<dbReference type="PROSITE" id="PS00065">
    <property type="entry name" value="D_2_HYDROXYACID_DH_1"/>
    <property type="match status" value="1"/>
</dbReference>
<evidence type="ECO:0000313" key="7">
    <source>
        <dbReference type="EMBL" id="TXF13055.1"/>
    </source>
</evidence>
<dbReference type="FunFam" id="3.40.50.720:FF:000203">
    <property type="entry name" value="D-3-phosphoglycerate dehydrogenase (SerA)"/>
    <property type="match status" value="1"/>
</dbReference>
<dbReference type="Proteomes" id="UP000321201">
    <property type="component" value="Unassembled WGS sequence"/>
</dbReference>
<accession>A0A5C7F045</accession>
<dbReference type="CDD" id="cd05301">
    <property type="entry name" value="GDH"/>
    <property type="match status" value="1"/>
</dbReference>
<evidence type="ECO:0000256" key="3">
    <source>
        <dbReference type="ARBA" id="ARBA00023027"/>
    </source>
</evidence>
<dbReference type="EMBL" id="VPFL01000003">
    <property type="protein sequence ID" value="TXF13055.1"/>
    <property type="molecule type" value="Genomic_DNA"/>
</dbReference>
<dbReference type="InterPro" id="IPR029753">
    <property type="entry name" value="D-isomer_DH_CS"/>
</dbReference>
<dbReference type="GO" id="GO:0051287">
    <property type="term" value="F:NAD binding"/>
    <property type="evidence" value="ECO:0007669"/>
    <property type="project" value="InterPro"/>
</dbReference>
<comment type="caution">
    <text evidence="7">The sequence shown here is derived from an EMBL/GenBank/DDBJ whole genome shotgun (WGS) entry which is preliminary data.</text>
</comment>
<dbReference type="GO" id="GO:0016618">
    <property type="term" value="F:hydroxypyruvate reductase [NAD(P)H] activity"/>
    <property type="evidence" value="ECO:0007669"/>
    <property type="project" value="TreeGrafter"/>
</dbReference>
<dbReference type="InterPro" id="IPR029752">
    <property type="entry name" value="D-isomer_DH_CS1"/>
</dbReference>
<keyword evidence="3" id="KW-0520">NAD</keyword>
<dbReference type="OrthoDB" id="117809at2"/>
<dbReference type="AlphaFoldDB" id="A0A5C7F045"/>
<gene>
    <name evidence="7" type="ORF">FR698_02995</name>
</gene>
<protein>
    <submittedName>
        <fullName evidence="7">D-glycerate dehydrogenase</fullName>
    </submittedName>
</protein>
<dbReference type="Pfam" id="PF02826">
    <property type="entry name" value="2-Hacid_dh_C"/>
    <property type="match status" value="1"/>
</dbReference>
<evidence type="ECO:0000256" key="4">
    <source>
        <dbReference type="RuleBase" id="RU003719"/>
    </source>
</evidence>
<dbReference type="SUPFAM" id="SSF52283">
    <property type="entry name" value="Formate/glycerate dehydrogenase catalytic domain-like"/>
    <property type="match status" value="1"/>
</dbReference>
<dbReference type="SUPFAM" id="SSF51735">
    <property type="entry name" value="NAD(P)-binding Rossmann-fold domains"/>
    <property type="match status" value="1"/>
</dbReference>
<dbReference type="Pfam" id="PF00389">
    <property type="entry name" value="2-Hacid_dh"/>
    <property type="match status" value="1"/>
</dbReference>
<proteinExistence type="inferred from homology"/>
<dbReference type="PROSITE" id="PS00671">
    <property type="entry name" value="D_2_HYDROXYACID_DH_3"/>
    <property type="match status" value="1"/>
</dbReference>
<dbReference type="Gene3D" id="3.40.50.720">
    <property type="entry name" value="NAD(P)-binding Rossmann-like Domain"/>
    <property type="match status" value="2"/>
</dbReference>
<evidence type="ECO:0000259" key="6">
    <source>
        <dbReference type="Pfam" id="PF02826"/>
    </source>
</evidence>
<organism evidence="7 8">
    <name type="scientific">Pelomicrobium methylotrophicum</name>
    <dbReference type="NCBI Taxonomy" id="2602750"/>
    <lineage>
        <taxon>Bacteria</taxon>
        <taxon>Pseudomonadati</taxon>
        <taxon>Pseudomonadota</taxon>
        <taxon>Hydrogenophilia</taxon>
        <taxon>Hydrogenophilia incertae sedis</taxon>
        <taxon>Pelomicrobium</taxon>
    </lineage>
</organism>
<dbReference type="PANTHER" id="PTHR10996:SF283">
    <property type="entry name" value="GLYOXYLATE_HYDROXYPYRUVATE REDUCTASE B"/>
    <property type="match status" value="1"/>
</dbReference>
<evidence type="ECO:0000256" key="1">
    <source>
        <dbReference type="ARBA" id="ARBA00005854"/>
    </source>
</evidence>
<dbReference type="PROSITE" id="PS00670">
    <property type="entry name" value="D_2_HYDROXYACID_DH_2"/>
    <property type="match status" value="1"/>
</dbReference>
<dbReference type="RefSeq" id="WP_147798699.1">
    <property type="nucleotide sequence ID" value="NZ_VPFL01000003.1"/>
</dbReference>
<dbReference type="InterPro" id="IPR006139">
    <property type="entry name" value="D-isomer_2_OHA_DH_cat_dom"/>
</dbReference>
<reference evidence="7 8" key="1">
    <citation type="submission" date="2019-08" db="EMBL/GenBank/DDBJ databases">
        <title>Pelomicrobium methylotrophicum gen. nov., sp. nov. a moderately thermophilic, facultatively anaerobic, lithoautotrophic and methylotrophic bacterium isolated from a terrestrial mud volcano.</title>
        <authorList>
            <person name="Slobodkina G.B."/>
            <person name="Merkel A.Y."/>
            <person name="Slobodkin A.I."/>
        </authorList>
    </citation>
    <scope>NUCLEOTIDE SEQUENCE [LARGE SCALE GENOMIC DNA]</scope>
    <source>
        <strain evidence="7 8">SM250</strain>
    </source>
</reference>
<sequence length="326" mass="35872">MKPKILVTREIFDEVLDDLRQHFDVTDNQHDAVWDADELSARLQDKEGVMTSIVDRIDAAVLARAPRLKAVANIAVGYNNIDVAECTRRGILVTNTPGVLDDATADFTWALILGAARRLTEAEAYLRSGQWKRWELKQLLGADVQGATLGIIGMGRIGQAVARRAVGFNMKVLYWNRHRVAPEIESRCNATFVSKDELLAQSDFVTLHCPYTPQTHHLIGEAELKKMKRTAILINAARGGVVDDAALVKALKAGTISAAGLDVYENEPNLNPELLKLKNVVLAPHIASSTRTTRFNMAKRAAENLVAALTTGNPPDLVNPDVKRER</sequence>
<evidence type="ECO:0000259" key="5">
    <source>
        <dbReference type="Pfam" id="PF00389"/>
    </source>
</evidence>
<feature type="domain" description="D-isomer specific 2-hydroxyacid dehydrogenase catalytic" evidence="5">
    <location>
        <begin position="5"/>
        <end position="319"/>
    </location>
</feature>
<comment type="similarity">
    <text evidence="1 4">Belongs to the D-isomer specific 2-hydroxyacid dehydrogenase family.</text>
</comment>
<dbReference type="PANTHER" id="PTHR10996">
    <property type="entry name" value="2-HYDROXYACID DEHYDROGENASE-RELATED"/>
    <property type="match status" value="1"/>
</dbReference>
<dbReference type="InterPro" id="IPR050223">
    <property type="entry name" value="D-isomer_2-hydroxyacid_DH"/>
</dbReference>
<dbReference type="GO" id="GO:0005829">
    <property type="term" value="C:cytosol"/>
    <property type="evidence" value="ECO:0007669"/>
    <property type="project" value="TreeGrafter"/>
</dbReference>
<evidence type="ECO:0000313" key="8">
    <source>
        <dbReference type="Proteomes" id="UP000321201"/>
    </source>
</evidence>
<dbReference type="InterPro" id="IPR006140">
    <property type="entry name" value="D-isomer_DH_NAD-bd"/>
</dbReference>
<name>A0A5C7F045_9PROT</name>
<dbReference type="InterPro" id="IPR036291">
    <property type="entry name" value="NAD(P)-bd_dom_sf"/>
</dbReference>
<dbReference type="InParanoid" id="A0A5C7F045"/>
<dbReference type="GO" id="GO:0030267">
    <property type="term" value="F:glyoxylate reductase (NADPH) activity"/>
    <property type="evidence" value="ECO:0007669"/>
    <property type="project" value="TreeGrafter"/>
</dbReference>